<dbReference type="AlphaFoldDB" id="L1LB26"/>
<protein>
    <recommendedName>
        <fullName evidence="4">Signal peptide containing protein</fullName>
    </recommendedName>
</protein>
<dbReference type="Proteomes" id="UP000031512">
    <property type="component" value="Unassembled WGS sequence"/>
</dbReference>
<organism evidence="2 3">
    <name type="scientific">Theileria equi strain WA</name>
    <dbReference type="NCBI Taxonomy" id="1537102"/>
    <lineage>
        <taxon>Eukaryota</taxon>
        <taxon>Sar</taxon>
        <taxon>Alveolata</taxon>
        <taxon>Apicomplexa</taxon>
        <taxon>Aconoidasida</taxon>
        <taxon>Piroplasmida</taxon>
        <taxon>Theileriidae</taxon>
        <taxon>Theileria</taxon>
    </lineage>
</organism>
<sequence>MSFKIALKPIYSYENPEGTRYSTALTGHCMHSIRKYPHNCHALTCHAEFSIGKDKNDHYSSILKTYSEKYLKTTIIMTNFGLLYLNVLIFLFVGYAFAWPKEKIPINLDVTQLFQWKIRITPSEEAPGGSNFTIQKNSRHTHIIGKVMDGDEVVYSGDPTDTSRFILFVPRENGDRYIRILNRNRTNGHHFVNTVHEFVKKSGGNSYRQIDRTHIDINLPFQRTDNYINVELVLNFNTYQINDTIPESFQTLPIKFSTQKEIQDDLTIGRVYYGRYLLNNEIEGLIYREVTWEGGPNSPLITIESHYKDGTLVEKKYIFERGSVNGFALWDIRNGNFYVHK</sequence>
<dbReference type="KEGG" id="beq:BEWA_049990"/>
<dbReference type="EMBL" id="ACOU01000007">
    <property type="protein sequence ID" value="EKX72531.1"/>
    <property type="molecule type" value="Genomic_DNA"/>
</dbReference>
<name>L1LB26_THEEQ</name>
<keyword evidence="3" id="KW-1185">Reference proteome</keyword>
<keyword evidence="1" id="KW-1133">Transmembrane helix</keyword>
<evidence type="ECO:0000313" key="2">
    <source>
        <dbReference type="EMBL" id="EKX72531.1"/>
    </source>
</evidence>
<feature type="transmembrane region" description="Helical" evidence="1">
    <location>
        <begin position="74"/>
        <end position="99"/>
    </location>
</feature>
<evidence type="ECO:0000313" key="3">
    <source>
        <dbReference type="Proteomes" id="UP000031512"/>
    </source>
</evidence>
<dbReference type="GeneID" id="15805080"/>
<accession>L1LB26</accession>
<evidence type="ECO:0000256" key="1">
    <source>
        <dbReference type="SAM" id="Phobius"/>
    </source>
</evidence>
<proteinExistence type="predicted"/>
<evidence type="ECO:0008006" key="4">
    <source>
        <dbReference type="Google" id="ProtNLM"/>
    </source>
</evidence>
<keyword evidence="1" id="KW-0472">Membrane</keyword>
<dbReference type="RefSeq" id="XP_004831983.1">
    <property type="nucleotide sequence ID" value="XM_004831926.1"/>
</dbReference>
<keyword evidence="1" id="KW-0812">Transmembrane</keyword>
<gene>
    <name evidence="2" type="ORF">BEWA_049990</name>
</gene>
<comment type="caution">
    <text evidence="2">The sequence shown here is derived from an EMBL/GenBank/DDBJ whole genome shotgun (WGS) entry which is preliminary data.</text>
</comment>
<reference evidence="2 3" key="1">
    <citation type="journal article" date="2012" name="BMC Genomics">
        <title>Comparative genomic analysis and phylogenetic position of Theileria equi.</title>
        <authorList>
            <person name="Kappmeyer L.S."/>
            <person name="Thiagarajan M."/>
            <person name="Herndon D.R."/>
            <person name="Ramsay J.D."/>
            <person name="Caler E."/>
            <person name="Djikeng A."/>
            <person name="Gillespie J.J."/>
            <person name="Lau A.O."/>
            <person name="Roalson E.H."/>
            <person name="Silva J.C."/>
            <person name="Silva M.G."/>
            <person name="Suarez C.E."/>
            <person name="Ueti M.W."/>
            <person name="Nene V.M."/>
            <person name="Mealey R.H."/>
            <person name="Knowles D.P."/>
            <person name="Brayton K.A."/>
        </authorList>
    </citation>
    <scope>NUCLEOTIDE SEQUENCE [LARGE SCALE GENOMIC DNA]</scope>
    <source>
        <strain evidence="2 3">WA</strain>
    </source>
</reference>
<dbReference type="VEuPathDB" id="PiroplasmaDB:BEWA_049990"/>